<dbReference type="Proteomes" id="UP000225740">
    <property type="component" value="Unassembled WGS sequence"/>
</dbReference>
<dbReference type="AlphaFoldDB" id="A0A2G1W040"/>
<comment type="caution">
    <text evidence="2">The sequence shown here is derived from an EMBL/GenBank/DDBJ whole genome shotgun (WGS) entry which is preliminary data.</text>
</comment>
<evidence type="ECO:0000313" key="3">
    <source>
        <dbReference type="Proteomes" id="UP000225740"/>
    </source>
</evidence>
<organism evidence="2 3">
    <name type="scientific">Rhodopirellula bahusiensis</name>
    <dbReference type="NCBI Taxonomy" id="2014065"/>
    <lineage>
        <taxon>Bacteria</taxon>
        <taxon>Pseudomonadati</taxon>
        <taxon>Planctomycetota</taxon>
        <taxon>Planctomycetia</taxon>
        <taxon>Pirellulales</taxon>
        <taxon>Pirellulaceae</taxon>
        <taxon>Rhodopirellula</taxon>
    </lineage>
</organism>
<dbReference type="SUPFAM" id="SSF48452">
    <property type="entry name" value="TPR-like"/>
    <property type="match status" value="1"/>
</dbReference>
<keyword evidence="1" id="KW-1133">Transmembrane helix</keyword>
<keyword evidence="1" id="KW-0472">Membrane</keyword>
<evidence type="ECO:0000313" key="2">
    <source>
        <dbReference type="EMBL" id="PHQ32220.1"/>
    </source>
</evidence>
<sequence length="151" mass="17598">MAIVLSFLVFLQGLGAYLAGLPGFVAGLLVYLILRFAPRRNRRIQRAALKLMAEERYADAAKVFEKGYRFFDEHRWYDRNRAFTMLDYSGMDYREMMLANWATNLALAGDKQKARELYRQCLELYPESRLAKPALRFLEPESSDDGSRRQV</sequence>
<dbReference type="Gene3D" id="1.25.40.10">
    <property type="entry name" value="Tetratricopeptide repeat domain"/>
    <property type="match status" value="1"/>
</dbReference>
<gene>
    <name evidence="2" type="ORF">CEE69_26710</name>
</gene>
<name>A0A2G1W040_9BACT</name>
<proteinExistence type="predicted"/>
<dbReference type="EMBL" id="NIZW01000030">
    <property type="protein sequence ID" value="PHQ32220.1"/>
    <property type="molecule type" value="Genomic_DNA"/>
</dbReference>
<evidence type="ECO:0000256" key="1">
    <source>
        <dbReference type="SAM" id="Phobius"/>
    </source>
</evidence>
<evidence type="ECO:0008006" key="4">
    <source>
        <dbReference type="Google" id="ProtNLM"/>
    </source>
</evidence>
<keyword evidence="3" id="KW-1185">Reference proteome</keyword>
<keyword evidence="1" id="KW-0812">Transmembrane</keyword>
<feature type="transmembrane region" description="Helical" evidence="1">
    <location>
        <begin position="14"/>
        <end position="34"/>
    </location>
</feature>
<reference evidence="2 3" key="1">
    <citation type="submission" date="2017-06" db="EMBL/GenBank/DDBJ databases">
        <title>Description of Rhodopirellula bahusiensis sp. nov.</title>
        <authorList>
            <person name="Kizina J."/>
            <person name="Harder J."/>
        </authorList>
    </citation>
    <scope>NUCLEOTIDE SEQUENCE [LARGE SCALE GENOMIC DNA]</scope>
    <source>
        <strain evidence="2 3">SWK21</strain>
    </source>
</reference>
<accession>A0A2G1W040</accession>
<dbReference type="InterPro" id="IPR011990">
    <property type="entry name" value="TPR-like_helical_dom_sf"/>
</dbReference>
<protein>
    <recommendedName>
        <fullName evidence="4">Tetratricopeptide repeat protein</fullName>
    </recommendedName>
</protein>